<keyword evidence="3" id="KW-1185">Reference proteome</keyword>
<feature type="non-terminal residue" evidence="2">
    <location>
        <position position="141"/>
    </location>
</feature>
<reference evidence="2 3" key="1">
    <citation type="submission" date="2018-05" db="EMBL/GenBank/DDBJ databases">
        <title>Micromonospora from Atacama Desert.</title>
        <authorList>
            <person name="Carro L."/>
            <person name="Goodfellow M."/>
            <person name="Klenk H.-P."/>
        </authorList>
    </citation>
    <scope>NUCLEOTIDE SEQUENCE [LARGE SCALE GENOMIC DNA]</scope>
    <source>
        <strain evidence="2 3">LB32</strain>
    </source>
</reference>
<feature type="compositionally biased region" description="Gly residues" evidence="1">
    <location>
        <begin position="68"/>
        <end position="78"/>
    </location>
</feature>
<dbReference type="AlphaFoldDB" id="A0A3N9XZ96"/>
<dbReference type="Proteomes" id="UP000266889">
    <property type="component" value="Unassembled WGS sequence"/>
</dbReference>
<feature type="compositionally biased region" description="Low complexity" evidence="1">
    <location>
        <begin position="49"/>
        <end position="67"/>
    </location>
</feature>
<evidence type="ECO:0000256" key="1">
    <source>
        <dbReference type="SAM" id="MobiDB-lite"/>
    </source>
</evidence>
<feature type="region of interest" description="Disordered" evidence="1">
    <location>
        <begin position="39"/>
        <end position="92"/>
    </location>
</feature>
<dbReference type="EMBL" id="QGSY01000101">
    <property type="protein sequence ID" value="RQX12913.1"/>
    <property type="molecule type" value="Genomic_DNA"/>
</dbReference>
<organism evidence="2 3">
    <name type="scientific">Micromonospora arida</name>
    <dbReference type="NCBI Taxonomy" id="2203715"/>
    <lineage>
        <taxon>Bacteria</taxon>
        <taxon>Bacillati</taxon>
        <taxon>Actinomycetota</taxon>
        <taxon>Actinomycetes</taxon>
        <taxon>Micromonosporales</taxon>
        <taxon>Micromonosporaceae</taxon>
        <taxon>Micromonospora</taxon>
    </lineage>
</organism>
<feature type="compositionally biased region" description="Low complexity" evidence="1">
    <location>
        <begin position="79"/>
        <end position="92"/>
    </location>
</feature>
<comment type="caution">
    <text evidence="2">The sequence shown here is derived from an EMBL/GenBank/DDBJ whole genome shotgun (WGS) entry which is preliminary data.</text>
</comment>
<evidence type="ECO:0000313" key="2">
    <source>
        <dbReference type="EMBL" id="RQX12913.1"/>
    </source>
</evidence>
<sequence>MSGHVGLDKFGGPVPAVAAARDARRYGERRAKVTGISWVDRSGRGGGTTDLTGGAQRDGLGVTVGRPGTPGGPSGVVGVGETSGWPGAPGVLGRPGRVVGLGLTVGWPGTPGRPGVIDGVTWAPPGLGSTVGTVVGEDGVG</sequence>
<accession>A0A3N9XZ96</accession>
<protein>
    <submittedName>
        <fullName evidence="2">Uncharacterized protein</fullName>
    </submittedName>
</protein>
<proteinExistence type="predicted"/>
<name>A0A3N9XZ96_9ACTN</name>
<gene>
    <name evidence="2" type="ORF">DLJ58_04610</name>
</gene>
<evidence type="ECO:0000313" key="3">
    <source>
        <dbReference type="Proteomes" id="UP000266889"/>
    </source>
</evidence>